<sequence length="397" mass="45257">MSSENSSGIIDKNTASKIKRNIEYLKGINNANEYRSTCLYYKYWMYEQIRKSINSNMNTKSDRAIIEEFVNFHKENMKMEPSKSGCEYHFIHKNLQELTYFIEQKHLHDYFDNYASIIKVNICNKITSEKYREYLQSISGLYIQHKEECCDKYGINYCPNYFNCYEGYNPYNILLALKQNGSCDNLTKLNKAIDNESASGDSDSKSSIITIVKCTKIHHPDDKSLVFYSCDVPNSVENGNVKFEASSYGEKKIHNKRISCSSKKSRNRVVSKEPSMKVIKNGENCSSSSEEGDEKSKTCTKIEEKTGYQSTPDQGNSVTIPSRANSNTGNVSSNGYKFGTDGSGVYCKNTTSNMCLILNKLFQSKNQVVKIHSDETMPANEINPTDEMLPECDEDRE</sequence>
<keyword evidence="3" id="KW-1185">Reference proteome</keyword>
<evidence type="ECO:0000256" key="1">
    <source>
        <dbReference type="SAM" id="MobiDB-lite"/>
    </source>
</evidence>
<reference evidence="2 3" key="1">
    <citation type="journal article" date="2012" name="Nat. Genet.">
        <title>Plasmodium cynomolgi genome sequences provide insight into Plasmodium vivax and the monkey malaria clade.</title>
        <authorList>
            <person name="Tachibana S."/>
            <person name="Sullivan S.A."/>
            <person name="Kawai S."/>
            <person name="Nakamura S."/>
            <person name="Kim H.R."/>
            <person name="Goto N."/>
            <person name="Arisue N."/>
            <person name="Palacpac N.M.Q."/>
            <person name="Honma H."/>
            <person name="Yagi M."/>
            <person name="Tougan T."/>
            <person name="Katakai Y."/>
            <person name="Kaneko O."/>
            <person name="Mita T."/>
            <person name="Kita K."/>
            <person name="Yasutomi Y."/>
            <person name="Sutton P.L."/>
            <person name="Shakhbatyan R."/>
            <person name="Horii T."/>
            <person name="Yasunaga T."/>
            <person name="Barnwell J.W."/>
            <person name="Escalante A.A."/>
            <person name="Carlton J.M."/>
            <person name="Tanabe K."/>
        </authorList>
    </citation>
    <scope>NUCLEOTIDE SEQUENCE [LARGE SCALE GENOMIC DNA]</scope>
    <source>
        <strain evidence="2 3">B</strain>
    </source>
</reference>
<dbReference type="PhylomeDB" id="K6VJD6"/>
<evidence type="ECO:0008006" key="4">
    <source>
        <dbReference type="Google" id="ProtNLM"/>
    </source>
</evidence>
<proteinExistence type="predicted"/>
<name>K6VJD6_PLACD</name>
<feature type="compositionally biased region" description="Polar residues" evidence="1">
    <location>
        <begin position="307"/>
        <end position="334"/>
    </location>
</feature>
<dbReference type="OrthoDB" id="387047at2759"/>
<dbReference type="KEGG" id="pcy:PCYB_002510"/>
<accession>K6VJD6</accession>
<organism evidence="2 3">
    <name type="scientific">Plasmodium cynomolgi (strain B)</name>
    <dbReference type="NCBI Taxonomy" id="1120755"/>
    <lineage>
        <taxon>Eukaryota</taxon>
        <taxon>Sar</taxon>
        <taxon>Alveolata</taxon>
        <taxon>Apicomplexa</taxon>
        <taxon>Aconoidasida</taxon>
        <taxon>Haemosporida</taxon>
        <taxon>Plasmodiidae</taxon>
        <taxon>Plasmodium</taxon>
        <taxon>Plasmodium (Plasmodium)</taxon>
    </lineage>
</organism>
<dbReference type="GeneID" id="14696044"/>
<protein>
    <recommendedName>
        <fullName evidence="4">CYIR protein</fullName>
    </recommendedName>
</protein>
<feature type="compositionally biased region" description="Acidic residues" evidence="1">
    <location>
        <begin position="388"/>
        <end position="397"/>
    </location>
</feature>
<dbReference type="AlphaFoldDB" id="K6VJD6"/>
<feature type="region of interest" description="Disordered" evidence="1">
    <location>
        <begin position="271"/>
        <end position="334"/>
    </location>
</feature>
<dbReference type="RefSeq" id="XP_004227720.1">
    <property type="nucleotide sequence ID" value="XM_004227672.1"/>
</dbReference>
<dbReference type="Proteomes" id="UP000006319">
    <property type="component" value="Unassembled WGS sequence"/>
</dbReference>
<dbReference type="VEuPathDB" id="PlasmoDB:PCYB_002510"/>
<dbReference type="InterPro" id="IPR008780">
    <property type="entry name" value="Plasmodium_Vir"/>
</dbReference>
<evidence type="ECO:0000313" key="3">
    <source>
        <dbReference type="Proteomes" id="UP000006319"/>
    </source>
</evidence>
<dbReference type="Pfam" id="PF05795">
    <property type="entry name" value="Plasmodium_Vir"/>
    <property type="match status" value="1"/>
</dbReference>
<feature type="region of interest" description="Disordered" evidence="1">
    <location>
        <begin position="378"/>
        <end position="397"/>
    </location>
</feature>
<feature type="compositionally biased region" description="Basic and acidic residues" evidence="1">
    <location>
        <begin position="294"/>
        <end position="306"/>
    </location>
</feature>
<evidence type="ECO:0000313" key="2">
    <source>
        <dbReference type="EMBL" id="GAB69502.1"/>
    </source>
</evidence>
<feature type="non-terminal residue" evidence="2">
    <location>
        <position position="397"/>
    </location>
</feature>
<dbReference type="EMBL" id="DF157234">
    <property type="protein sequence ID" value="GAB69502.1"/>
    <property type="molecule type" value="Genomic_DNA"/>
</dbReference>
<gene>
    <name evidence="2" type="ORF">PCYB_002510</name>
</gene>